<dbReference type="OrthoDB" id="426718at2759"/>
<dbReference type="SUPFAM" id="SSF53474">
    <property type="entry name" value="alpha/beta-Hydrolases"/>
    <property type="match status" value="1"/>
</dbReference>
<accession>A0A261Y0K3</accession>
<evidence type="ECO:0000313" key="3">
    <source>
        <dbReference type="Proteomes" id="UP000242875"/>
    </source>
</evidence>
<dbReference type="InterPro" id="IPR029058">
    <property type="entry name" value="AB_hydrolase_fold"/>
</dbReference>
<dbReference type="Proteomes" id="UP000242875">
    <property type="component" value="Unassembled WGS sequence"/>
</dbReference>
<evidence type="ECO:0000259" key="1">
    <source>
        <dbReference type="Pfam" id="PF01764"/>
    </source>
</evidence>
<dbReference type="AlphaFoldDB" id="A0A261Y0K3"/>
<dbReference type="Pfam" id="PF01764">
    <property type="entry name" value="Lipase_3"/>
    <property type="match status" value="1"/>
</dbReference>
<reference evidence="2 3" key="1">
    <citation type="journal article" date="2017" name="Mycologia">
        <title>Bifiguratus adelaidae, gen. et sp. nov., a new member of Mucoromycotina in endophytic and soil-dwelling habitats.</title>
        <authorList>
            <person name="Torres-Cruz T.J."/>
            <person name="Billingsley Tobias T.L."/>
            <person name="Almatruk M."/>
            <person name="Hesse C."/>
            <person name="Kuske C.R."/>
            <person name="Desiro A."/>
            <person name="Benucci G.M."/>
            <person name="Bonito G."/>
            <person name="Stajich J.E."/>
            <person name="Dunlap C."/>
            <person name="Arnold A.E."/>
            <person name="Porras-Alfaro A."/>
        </authorList>
    </citation>
    <scope>NUCLEOTIDE SEQUENCE [LARGE SCALE GENOMIC DNA]</scope>
    <source>
        <strain evidence="2 3">AZ0501</strain>
    </source>
</reference>
<dbReference type="EMBL" id="MVBO01000052">
    <property type="protein sequence ID" value="OZJ04123.1"/>
    <property type="molecule type" value="Genomic_DNA"/>
</dbReference>
<dbReference type="GO" id="GO:0006629">
    <property type="term" value="P:lipid metabolic process"/>
    <property type="evidence" value="ECO:0007669"/>
    <property type="project" value="InterPro"/>
</dbReference>
<dbReference type="InterPro" id="IPR002921">
    <property type="entry name" value="Fungal_lipase-type"/>
</dbReference>
<organism evidence="2 3">
    <name type="scientific">Bifiguratus adelaidae</name>
    <dbReference type="NCBI Taxonomy" id="1938954"/>
    <lineage>
        <taxon>Eukaryota</taxon>
        <taxon>Fungi</taxon>
        <taxon>Fungi incertae sedis</taxon>
        <taxon>Mucoromycota</taxon>
        <taxon>Mucoromycotina</taxon>
        <taxon>Endogonomycetes</taxon>
        <taxon>Endogonales</taxon>
        <taxon>Endogonales incertae sedis</taxon>
        <taxon>Bifiguratus</taxon>
    </lineage>
</organism>
<dbReference type="CDD" id="cd00519">
    <property type="entry name" value="Lipase_3"/>
    <property type="match status" value="1"/>
</dbReference>
<gene>
    <name evidence="2" type="ORF">BZG36_02822</name>
</gene>
<sequence>MHQVRDDEINEFEGTEEDWRLIGLAAAASSEVYKEAPDIQDGVTFKAKGNTKATVIYVEELNGQRVLVVAVRGTVTKEDWMLNANGTPKKSSKLLEGSATWHGGFLMVAEVMQKKTAKAVAEAATEDDQIDSILFTGHSAGGAIAQLFYAMKLLSAPAYADSSIGFQKVHCITFGAPPLASVHIPHGQPPLHKPGAFLSFINEGDPVPLAQEEYIKALIDVYVLSNDDLKKRYSQGYHVPPPRLRVSGTCVVLRDVDPHDAEQMALQACITNSEVVEKKLFGNPYVHPMKVYLERVKELGVVANATIDG</sequence>
<name>A0A261Y0K3_9FUNG</name>
<evidence type="ECO:0000313" key="2">
    <source>
        <dbReference type="EMBL" id="OZJ04123.1"/>
    </source>
</evidence>
<feature type="domain" description="Fungal lipase-type" evidence="1">
    <location>
        <begin position="68"/>
        <end position="209"/>
    </location>
</feature>
<keyword evidence="3" id="KW-1185">Reference proteome</keyword>
<proteinExistence type="predicted"/>
<comment type="caution">
    <text evidence="2">The sequence shown here is derived from an EMBL/GenBank/DDBJ whole genome shotgun (WGS) entry which is preliminary data.</text>
</comment>
<dbReference type="PANTHER" id="PTHR46023">
    <property type="entry name" value="LIPASE CLASS 3 PROTEIN-LIKE"/>
    <property type="match status" value="1"/>
</dbReference>
<dbReference type="Gene3D" id="3.40.50.1820">
    <property type="entry name" value="alpha/beta hydrolase"/>
    <property type="match status" value="1"/>
</dbReference>
<dbReference type="PANTHER" id="PTHR46023:SF6">
    <property type="entry name" value="LIPASE CLASS 3 FAMILY PROTEIN"/>
    <property type="match status" value="1"/>
</dbReference>
<protein>
    <recommendedName>
        <fullName evidence="1">Fungal lipase-type domain-containing protein</fullName>
    </recommendedName>
</protein>